<reference evidence="2 3" key="1">
    <citation type="submission" date="2022-06" db="EMBL/GenBank/DDBJ databases">
        <title>Genomic Encyclopedia of Type Strains, Phase I: the one thousand microbial genomes (KMG-I) project.</title>
        <authorList>
            <person name="Kyrpides N."/>
        </authorList>
    </citation>
    <scope>NUCLEOTIDE SEQUENCE [LARGE SCALE GENOMIC DNA]</scope>
    <source>
        <strain evidence="2 3">DSM 43889</strain>
    </source>
</reference>
<sequence length="337" mass="35554">MVHCRGQSASLKWTGQRGRCEDLSSKESGENTPSDWGRLAQWSAGSRTSPPGTRGANRSRVRLRGGYSLQFDRTSPEDVDVPPWYQFPENAGHPFRGAGHGSSGHESVRVGILFRRPRAACRRVVAVIPLPGWSRRREIGPDHPCGNRPPVPEPERAHVPRHRSRSWSPALVAGAEHPGPSGSGAVPDHAVTADVVGGPGLGRTRRGSPSVRDDDATGAAPVPPVSRRGRRWSGSDHDLTSGSARAGPRRAGRSGATLIPAGSGSDREPSGAGAPGSTVAGGSAGDALPLLLGDSAPTRVPPLRRRHRAANAHTELHSAGPTATRLQVERRRYDIGG</sequence>
<feature type="region of interest" description="Disordered" evidence="1">
    <location>
        <begin position="1"/>
        <end position="60"/>
    </location>
</feature>
<accession>A0ABT1JEE3</accession>
<proteinExistence type="predicted"/>
<comment type="caution">
    <text evidence="2">The sequence shown here is derived from an EMBL/GenBank/DDBJ whole genome shotgun (WGS) entry which is preliminary data.</text>
</comment>
<feature type="compositionally biased region" description="Basic and acidic residues" evidence="1">
    <location>
        <begin position="327"/>
        <end position="337"/>
    </location>
</feature>
<dbReference type="Proteomes" id="UP000791080">
    <property type="component" value="Unassembled WGS sequence"/>
</dbReference>
<feature type="compositionally biased region" description="Basic and acidic residues" evidence="1">
    <location>
        <begin position="18"/>
        <end position="29"/>
    </location>
</feature>
<gene>
    <name evidence="2" type="ORF">G443_001053</name>
</gene>
<organism evidence="2 3">
    <name type="scientific">Actinoalloteichus caeruleus DSM 43889</name>
    <dbReference type="NCBI Taxonomy" id="1120930"/>
    <lineage>
        <taxon>Bacteria</taxon>
        <taxon>Bacillati</taxon>
        <taxon>Actinomycetota</taxon>
        <taxon>Actinomycetes</taxon>
        <taxon>Pseudonocardiales</taxon>
        <taxon>Pseudonocardiaceae</taxon>
        <taxon>Actinoalloteichus</taxon>
        <taxon>Actinoalloteichus cyanogriseus</taxon>
    </lineage>
</organism>
<evidence type="ECO:0000313" key="2">
    <source>
        <dbReference type="EMBL" id="MCP2330783.1"/>
    </source>
</evidence>
<evidence type="ECO:0000256" key="1">
    <source>
        <dbReference type="SAM" id="MobiDB-lite"/>
    </source>
</evidence>
<dbReference type="EMBL" id="AUBJ02000001">
    <property type="protein sequence ID" value="MCP2330783.1"/>
    <property type="molecule type" value="Genomic_DNA"/>
</dbReference>
<protein>
    <submittedName>
        <fullName evidence="2">Uncharacterized protein</fullName>
    </submittedName>
</protein>
<evidence type="ECO:0000313" key="3">
    <source>
        <dbReference type="Proteomes" id="UP000791080"/>
    </source>
</evidence>
<feature type="region of interest" description="Disordered" evidence="1">
    <location>
        <begin position="137"/>
        <end position="337"/>
    </location>
</feature>
<name>A0ABT1JEE3_ACTCY</name>
<keyword evidence="3" id="KW-1185">Reference proteome</keyword>